<keyword evidence="2" id="KW-1185">Reference proteome</keyword>
<accession>A0A6G1F386</accession>
<comment type="caution">
    <text evidence="1">The sequence shown here is derived from an EMBL/GenBank/DDBJ whole genome shotgun (WGS) entry which is preliminary data.</text>
</comment>
<dbReference type="OrthoDB" id="687839at2759"/>
<proteinExistence type="predicted"/>
<protein>
    <submittedName>
        <fullName evidence="1">Uncharacterized protein</fullName>
    </submittedName>
</protein>
<sequence>MRSAEAMAEQLRHRVIFTLLVVTCLLLATTVADARLLKRMEKDGDASSSVVESPAVDLQTIFGSAEGDAGAGGLRWLKSISIDMLGGIKDSGPSPGAGH</sequence>
<dbReference type="EMBL" id="SPHZ02000001">
    <property type="protein sequence ID" value="KAF0931360.1"/>
    <property type="molecule type" value="Genomic_DNA"/>
</dbReference>
<reference evidence="1 2" key="1">
    <citation type="submission" date="2019-11" db="EMBL/GenBank/DDBJ databases">
        <title>Whole genome sequence of Oryza granulata.</title>
        <authorList>
            <person name="Li W."/>
        </authorList>
    </citation>
    <scope>NUCLEOTIDE SEQUENCE [LARGE SCALE GENOMIC DNA]</scope>
    <source>
        <strain evidence="2">cv. Menghai</strain>
        <tissue evidence="1">Leaf</tissue>
    </source>
</reference>
<evidence type="ECO:0000313" key="1">
    <source>
        <dbReference type="EMBL" id="KAF0931360.1"/>
    </source>
</evidence>
<evidence type="ECO:0000313" key="2">
    <source>
        <dbReference type="Proteomes" id="UP000479710"/>
    </source>
</evidence>
<name>A0A6G1F386_9ORYZ</name>
<dbReference type="AlphaFoldDB" id="A0A6G1F386"/>
<organism evidence="1 2">
    <name type="scientific">Oryza meyeriana var. granulata</name>
    <dbReference type="NCBI Taxonomy" id="110450"/>
    <lineage>
        <taxon>Eukaryota</taxon>
        <taxon>Viridiplantae</taxon>
        <taxon>Streptophyta</taxon>
        <taxon>Embryophyta</taxon>
        <taxon>Tracheophyta</taxon>
        <taxon>Spermatophyta</taxon>
        <taxon>Magnoliopsida</taxon>
        <taxon>Liliopsida</taxon>
        <taxon>Poales</taxon>
        <taxon>Poaceae</taxon>
        <taxon>BOP clade</taxon>
        <taxon>Oryzoideae</taxon>
        <taxon>Oryzeae</taxon>
        <taxon>Oryzinae</taxon>
        <taxon>Oryza</taxon>
        <taxon>Oryza meyeriana</taxon>
    </lineage>
</organism>
<dbReference type="Proteomes" id="UP000479710">
    <property type="component" value="Unassembled WGS sequence"/>
</dbReference>
<gene>
    <name evidence="1" type="ORF">E2562_004500</name>
</gene>